<dbReference type="EMBL" id="ML735722">
    <property type="protein sequence ID" value="KAE8418852.1"/>
    <property type="molecule type" value="Genomic_DNA"/>
</dbReference>
<dbReference type="Proteomes" id="UP000325395">
    <property type="component" value="Unassembled WGS sequence"/>
</dbReference>
<organism evidence="1 2">
    <name type="scientific">Aspergillus pseudocaelatus</name>
    <dbReference type="NCBI Taxonomy" id="1825620"/>
    <lineage>
        <taxon>Eukaryota</taxon>
        <taxon>Fungi</taxon>
        <taxon>Dikarya</taxon>
        <taxon>Ascomycota</taxon>
        <taxon>Pezizomycotina</taxon>
        <taxon>Eurotiomycetes</taxon>
        <taxon>Eurotiomycetidae</taxon>
        <taxon>Eurotiales</taxon>
        <taxon>Aspergillaceae</taxon>
        <taxon>Aspergillus</taxon>
        <taxon>Aspergillus subgen. Circumdati</taxon>
    </lineage>
</organism>
<gene>
    <name evidence="1" type="ORF">BDV36DRAFT_252850</name>
</gene>
<proteinExistence type="predicted"/>
<accession>A0ABQ6WP01</accession>
<keyword evidence="2" id="KW-1185">Reference proteome</keyword>
<evidence type="ECO:0000313" key="1">
    <source>
        <dbReference type="EMBL" id="KAE8418852.1"/>
    </source>
</evidence>
<evidence type="ECO:0000313" key="2">
    <source>
        <dbReference type="Proteomes" id="UP000325395"/>
    </source>
</evidence>
<evidence type="ECO:0008006" key="3">
    <source>
        <dbReference type="Google" id="ProtNLM"/>
    </source>
</evidence>
<sequence>MVIPFTQACPPVKNLEFPNEFVLRVSRPLSSIPFRSRGDSIEAHAEEPPPLVYSCDTPNASTHCAFYLDVPCSSVPRLRDLSVEISLSIREKTFYSAEPMVVLPKQTLLARTSTLRLYDNIIYLRREQHHNLEWEHHPLDILASPPKYRCSIDDGLTVGRDISDQLKLRWHSGNLASHSLNTQSKFGRAAIDIMVKPPRTLLPTFYGSLVARSYSLLLHVYFKHNRIKNIDLEIPLQVTHLQNAKANGSIRSGRPTCRCTRSVQPDVLPTYESTMRNV</sequence>
<protein>
    <recommendedName>
        <fullName evidence="3">Arrestin-like N-terminal domain-containing protein</fullName>
    </recommendedName>
</protein>
<name>A0ABQ6WP01_9EURO</name>
<reference evidence="1 2" key="1">
    <citation type="submission" date="2019-04" db="EMBL/GenBank/DDBJ databases">
        <authorList>
            <consortium name="DOE Joint Genome Institute"/>
            <person name="Mondo S."/>
            <person name="Kjaerbolling I."/>
            <person name="Vesth T."/>
            <person name="Frisvad J.C."/>
            <person name="Nybo J.L."/>
            <person name="Theobald S."/>
            <person name="Kildgaard S."/>
            <person name="Isbrandt T."/>
            <person name="Kuo A."/>
            <person name="Sato A."/>
            <person name="Lyhne E.K."/>
            <person name="Kogle M.E."/>
            <person name="Wiebenga A."/>
            <person name="Kun R.S."/>
            <person name="Lubbers R.J."/>
            <person name="Makela M.R."/>
            <person name="Barry K."/>
            <person name="Chovatia M."/>
            <person name="Clum A."/>
            <person name="Daum C."/>
            <person name="Haridas S."/>
            <person name="He G."/>
            <person name="LaButti K."/>
            <person name="Lipzen A."/>
            <person name="Riley R."/>
            <person name="Salamov A."/>
            <person name="Simmons B.A."/>
            <person name="Magnuson J.K."/>
            <person name="Henrissat B."/>
            <person name="Mortensen U.H."/>
            <person name="Larsen T.O."/>
            <person name="Devries R.P."/>
            <person name="Grigoriev I.V."/>
            <person name="Machida M."/>
            <person name="Baker S.E."/>
            <person name="Andersen M.R."/>
            <person name="Cantor M.N."/>
            <person name="Hua S.X."/>
        </authorList>
    </citation>
    <scope>NUCLEOTIDE SEQUENCE [LARGE SCALE GENOMIC DNA]</scope>
    <source>
        <strain evidence="1 2">CBS 117616</strain>
    </source>
</reference>